<evidence type="ECO:0000259" key="2">
    <source>
        <dbReference type="Pfam" id="PF18738"/>
    </source>
</evidence>
<name>A0A8S3R4M5_MYTED</name>
<evidence type="ECO:0000313" key="4">
    <source>
        <dbReference type="Proteomes" id="UP000683360"/>
    </source>
</evidence>
<dbReference type="Pfam" id="PF18738">
    <property type="entry name" value="HEPN_DZIP3"/>
    <property type="match status" value="1"/>
</dbReference>
<keyword evidence="4" id="KW-1185">Reference proteome</keyword>
<dbReference type="AlphaFoldDB" id="A0A8S3R4M5"/>
<feature type="coiled-coil region" evidence="1">
    <location>
        <begin position="175"/>
        <end position="202"/>
    </location>
</feature>
<evidence type="ECO:0000256" key="1">
    <source>
        <dbReference type="SAM" id="Coils"/>
    </source>
</evidence>
<proteinExistence type="predicted"/>
<sequence>MASLSPTEENFVRLNLLLTGISPRAVRTLFDYEFAPVCLDATLKKEFNKLRDLQKKRVINQSQWNLLTPRFPDSPDSKNFDVTLMSLLLRNLTTIAPPHGGYDNLPSSSETTPAADLARIKYYRNVLAHLDDGNIENTEFSAAWDDITGAISRLGGQHMKQECDNLRTKTLDQSNREIMLDIKHSNDEIRELKQSVEILKKVSEDTVPWNVRGKAILIYVGKFLQGKSQNTKHIKLLTVGVSINN</sequence>
<protein>
    <recommendedName>
        <fullName evidence="2">DZIP3-like HEPN domain-containing protein</fullName>
    </recommendedName>
</protein>
<evidence type="ECO:0000313" key="3">
    <source>
        <dbReference type="EMBL" id="CAG2203687.1"/>
    </source>
</evidence>
<dbReference type="InterPro" id="IPR041249">
    <property type="entry name" value="HEPN_DZIP3"/>
</dbReference>
<organism evidence="3 4">
    <name type="scientific">Mytilus edulis</name>
    <name type="common">Blue mussel</name>
    <dbReference type="NCBI Taxonomy" id="6550"/>
    <lineage>
        <taxon>Eukaryota</taxon>
        <taxon>Metazoa</taxon>
        <taxon>Spiralia</taxon>
        <taxon>Lophotrochozoa</taxon>
        <taxon>Mollusca</taxon>
        <taxon>Bivalvia</taxon>
        <taxon>Autobranchia</taxon>
        <taxon>Pteriomorphia</taxon>
        <taxon>Mytilida</taxon>
        <taxon>Mytiloidea</taxon>
        <taxon>Mytilidae</taxon>
        <taxon>Mytilinae</taxon>
        <taxon>Mytilus</taxon>
    </lineage>
</organism>
<dbReference type="EMBL" id="CAJPWZ010000927">
    <property type="protein sequence ID" value="CAG2203687.1"/>
    <property type="molecule type" value="Genomic_DNA"/>
</dbReference>
<gene>
    <name evidence="3" type="ORF">MEDL_18150</name>
</gene>
<feature type="domain" description="DZIP3-like HEPN" evidence="2">
    <location>
        <begin position="39"/>
        <end position="176"/>
    </location>
</feature>
<comment type="caution">
    <text evidence="3">The sequence shown here is derived from an EMBL/GenBank/DDBJ whole genome shotgun (WGS) entry which is preliminary data.</text>
</comment>
<reference evidence="3" key="1">
    <citation type="submission" date="2021-03" db="EMBL/GenBank/DDBJ databases">
        <authorList>
            <person name="Bekaert M."/>
        </authorList>
    </citation>
    <scope>NUCLEOTIDE SEQUENCE</scope>
</reference>
<accession>A0A8S3R4M5</accession>
<dbReference type="Proteomes" id="UP000683360">
    <property type="component" value="Unassembled WGS sequence"/>
</dbReference>
<keyword evidence="1" id="KW-0175">Coiled coil</keyword>